<feature type="signal peptide" evidence="6">
    <location>
        <begin position="1"/>
        <end position="22"/>
    </location>
</feature>
<dbReference type="AlphaFoldDB" id="A0A917Q903"/>
<comment type="similarity">
    <text evidence="1 5">Belongs to the class-A beta-lactamase family.</text>
</comment>
<dbReference type="GO" id="GO:0030655">
    <property type="term" value="P:beta-lactam antibiotic catabolic process"/>
    <property type="evidence" value="ECO:0007669"/>
    <property type="project" value="InterPro"/>
</dbReference>
<gene>
    <name evidence="8" type="primary">ampC</name>
    <name evidence="8" type="ORF">GCM10011591_04450</name>
</gene>
<dbReference type="InterPro" id="IPR000871">
    <property type="entry name" value="Beta-lactam_class-A"/>
</dbReference>
<comment type="caution">
    <text evidence="8">The sequence shown here is derived from an EMBL/GenBank/DDBJ whole genome shotgun (WGS) entry which is preliminary data.</text>
</comment>
<dbReference type="RefSeq" id="WP_188827008.1">
    <property type="nucleotide sequence ID" value="NZ_BMMW01000001.1"/>
</dbReference>
<dbReference type="Gene3D" id="3.40.710.10">
    <property type="entry name" value="DD-peptidase/beta-lactamase superfamily"/>
    <property type="match status" value="1"/>
</dbReference>
<sequence length="290" mass="30695">MMLRRTAFAVALVTLVAGCASEQVEQAPAPVVVTNEFAPLESEFGARLGVFAVDTGSGKTAEYRADERFPFASTFKALAAGAILTTTPVDALSERVKFSAADVVVNSPIAEKHVDDGMTLREVIDAALRYSDNTAGNLMFARIGGPDGLERILRGLGDTVTEMDRIEPALNEALPGDVRDTSSPRALAADLRQYTLGDVLHPDARTVLTDMMLANTTGNALIRAGVPGDWAVGDKTAGAAYGTRNDIAVIWPPNRAPLVVAIMTTRDQQDAEYVPALVAKATRVAVRALG</sequence>
<evidence type="ECO:0000256" key="1">
    <source>
        <dbReference type="ARBA" id="ARBA00009009"/>
    </source>
</evidence>
<evidence type="ECO:0000313" key="9">
    <source>
        <dbReference type="Proteomes" id="UP000612956"/>
    </source>
</evidence>
<keyword evidence="9" id="KW-1185">Reference proteome</keyword>
<dbReference type="PANTHER" id="PTHR35333">
    <property type="entry name" value="BETA-LACTAMASE"/>
    <property type="match status" value="1"/>
</dbReference>
<dbReference type="EMBL" id="BMMW01000001">
    <property type="protein sequence ID" value="GGK35941.1"/>
    <property type="molecule type" value="Genomic_DNA"/>
</dbReference>
<evidence type="ECO:0000256" key="5">
    <source>
        <dbReference type="RuleBase" id="RU361140"/>
    </source>
</evidence>
<dbReference type="Proteomes" id="UP000612956">
    <property type="component" value="Unassembled WGS sequence"/>
</dbReference>
<evidence type="ECO:0000313" key="8">
    <source>
        <dbReference type="EMBL" id="GGK35941.1"/>
    </source>
</evidence>
<evidence type="ECO:0000256" key="2">
    <source>
        <dbReference type="ARBA" id="ARBA00012865"/>
    </source>
</evidence>
<dbReference type="PANTHER" id="PTHR35333:SF3">
    <property type="entry name" value="BETA-LACTAMASE-TYPE TRANSPEPTIDASE FOLD CONTAINING PROTEIN"/>
    <property type="match status" value="1"/>
</dbReference>
<dbReference type="InterPro" id="IPR012338">
    <property type="entry name" value="Beta-lactam/transpept-like"/>
</dbReference>
<feature type="chain" id="PRO_5038951943" description="Beta-lactamase" evidence="6">
    <location>
        <begin position="23"/>
        <end position="290"/>
    </location>
</feature>
<dbReference type="NCBIfam" id="NF033103">
    <property type="entry name" value="bla_class_A"/>
    <property type="match status" value="1"/>
</dbReference>
<evidence type="ECO:0000256" key="4">
    <source>
        <dbReference type="ARBA" id="ARBA00023251"/>
    </source>
</evidence>
<evidence type="ECO:0000256" key="6">
    <source>
        <dbReference type="SAM" id="SignalP"/>
    </source>
</evidence>
<keyword evidence="4 5" id="KW-0046">Antibiotic resistance</keyword>
<dbReference type="PRINTS" id="PR00118">
    <property type="entry name" value="BLACTAMASEA"/>
</dbReference>
<reference evidence="8" key="2">
    <citation type="submission" date="2020-09" db="EMBL/GenBank/DDBJ databases">
        <authorList>
            <person name="Sun Q."/>
            <person name="Zhou Y."/>
        </authorList>
    </citation>
    <scope>NUCLEOTIDE SEQUENCE</scope>
    <source>
        <strain evidence="8">CGMCC 4.7278</strain>
    </source>
</reference>
<dbReference type="SUPFAM" id="SSF56601">
    <property type="entry name" value="beta-lactamase/transpeptidase-like"/>
    <property type="match status" value="1"/>
</dbReference>
<keyword evidence="3 5" id="KW-0378">Hydrolase</keyword>
<evidence type="ECO:0000256" key="3">
    <source>
        <dbReference type="ARBA" id="ARBA00022801"/>
    </source>
</evidence>
<dbReference type="GO" id="GO:0008800">
    <property type="term" value="F:beta-lactamase activity"/>
    <property type="evidence" value="ECO:0007669"/>
    <property type="project" value="UniProtKB-UniRule"/>
</dbReference>
<protein>
    <recommendedName>
        <fullName evidence="2 5">Beta-lactamase</fullName>
        <ecNumber evidence="2 5">3.5.2.6</ecNumber>
    </recommendedName>
</protein>
<dbReference type="InterPro" id="IPR023650">
    <property type="entry name" value="Beta-lactam_class-A_AS"/>
</dbReference>
<comment type="catalytic activity">
    <reaction evidence="5">
        <text>a beta-lactam + H2O = a substituted beta-amino acid</text>
        <dbReference type="Rhea" id="RHEA:20401"/>
        <dbReference type="ChEBI" id="CHEBI:15377"/>
        <dbReference type="ChEBI" id="CHEBI:35627"/>
        <dbReference type="ChEBI" id="CHEBI:140347"/>
        <dbReference type="EC" id="3.5.2.6"/>
    </reaction>
</comment>
<proteinExistence type="inferred from homology"/>
<accession>A0A917Q903</accession>
<name>A0A917Q903_9NOCA</name>
<organism evidence="8 9">
    <name type="scientific">Nocardia camponoti</name>
    <dbReference type="NCBI Taxonomy" id="1616106"/>
    <lineage>
        <taxon>Bacteria</taxon>
        <taxon>Bacillati</taxon>
        <taxon>Actinomycetota</taxon>
        <taxon>Actinomycetes</taxon>
        <taxon>Mycobacteriales</taxon>
        <taxon>Nocardiaceae</taxon>
        <taxon>Nocardia</taxon>
    </lineage>
</organism>
<evidence type="ECO:0000259" key="7">
    <source>
        <dbReference type="Pfam" id="PF13354"/>
    </source>
</evidence>
<dbReference type="InterPro" id="IPR045155">
    <property type="entry name" value="Beta-lactam_cat"/>
</dbReference>
<reference evidence="8" key="1">
    <citation type="journal article" date="2014" name="Int. J. Syst. Evol. Microbiol.">
        <title>Complete genome sequence of Corynebacterium casei LMG S-19264T (=DSM 44701T), isolated from a smear-ripened cheese.</title>
        <authorList>
            <consortium name="US DOE Joint Genome Institute (JGI-PGF)"/>
            <person name="Walter F."/>
            <person name="Albersmeier A."/>
            <person name="Kalinowski J."/>
            <person name="Ruckert C."/>
        </authorList>
    </citation>
    <scope>NUCLEOTIDE SEQUENCE</scope>
    <source>
        <strain evidence="8">CGMCC 4.7278</strain>
    </source>
</reference>
<dbReference type="EC" id="3.5.2.6" evidence="2 5"/>
<dbReference type="PROSITE" id="PS00146">
    <property type="entry name" value="BETA_LACTAMASE_A"/>
    <property type="match status" value="1"/>
</dbReference>
<dbReference type="Pfam" id="PF13354">
    <property type="entry name" value="Beta-lactamase2"/>
    <property type="match status" value="1"/>
</dbReference>
<dbReference type="PROSITE" id="PS51257">
    <property type="entry name" value="PROKAR_LIPOPROTEIN"/>
    <property type="match status" value="1"/>
</dbReference>
<dbReference type="GO" id="GO:0046677">
    <property type="term" value="P:response to antibiotic"/>
    <property type="evidence" value="ECO:0007669"/>
    <property type="project" value="UniProtKB-UniRule"/>
</dbReference>
<keyword evidence="6" id="KW-0732">Signal</keyword>
<feature type="domain" description="Beta-lactamase class A catalytic" evidence="7">
    <location>
        <begin position="49"/>
        <end position="264"/>
    </location>
</feature>